<dbReference type="EMBL" id="BCSY01000071">
    <property type="protein sequence ID" value="GAS97332.1"/>
    <property type="molecule type" value="Genomic_DNA"/>
</dbReference>
<evidence type="ECO:0000313" key="1">
    <source>
        <dbReference type="EMBL" id="GAS97332.1"/>
    </source>
</evidence>
<accession>A0A100WFH9</accession>
<dbReference type="AlphaFoldDB" id="A0A100WFH9"/>
<dbReference type="STRING" id="228230.RMCC_4298"/>
<reference evidence="2" key="2">
    <citation type="submission" date="2016-02" db="EMBL/GenBank/DDBJ databases">
        <title>Draft genome sequence of five rapidly growing Mycobacterium species.</title>
        <authorList>
            <person name="Katahira K."/>
            <person name="Gotou Y."/>
            <person name="Iida K."/>
            <person name="Ogura Y."/>
            <person name="Hayashi T."/>
        </authorList>
    </citation>
    <scope>NUCLEOTIDE SEQUENCE [LARGE SCALE GENOMIC DNA]</scope>
    <source>
        <strain evidence="2">JCM15298</strain>
    </source>
</reference>
<proteinExistence type="predicted"/>
<dbReference type="Proteomes" id="UP000069443">
    <property type="component" value="Unassembled WGS sequence"/>
</dbReference>
<reference evidence="2" key="1">
    <citation type="journal article" date="2016" name="Genome Announc.">
        <title>Draft Genome Sequences of Five Rapidly Growing Mycobacterium Species, M. thermoresistibile, M. fortuitum subsp. acetamidolyticum, M. canariasense, M. brisbanense, and M. novocastrense.</title>
        <authorList>
            <person name="Katahira K."/>
            <person name="Ogura Y."/>
            <person name="Gotoh Y."/>
            <person name="Hayashi T."/>
        </authorList>
    </citation>
    <scope>NUCLEOTIDE SEQUENCE [LARGE SCALE GENOMIC DNA]</scope>
    <source>
        <strain evidence="2">JCM15298</strain>
    </source>
</reference>
<dbReference type="RefSeq" id="WP_131805359.1">
    <property type="nucleotide sequence ID" value="NZ_BCSY01000071.1"/>
</dbReference>
<keyword evidence="2" id="KW-1185">Reference proteome</keyword>
<name>A0A100WFH9_MYCCR</name>
<gene>
    <name evidence="1" type="ORF">RMCC_4298</name>
</gene>
<organism evidence="1 2">
    <name type="scientific">Mycolicibacterium canariasense</name>
    <name type="common">Mycobacterium canariasense</name>
    <dbReference type="NCBI Taxonomy" id="228230"/>
    <lineage>
        <taxon>Bacteria</taxon>
        <taxon>Bacillati</taxon>
        <taxon>Actinomycetota</taxon>
        <taxon>Actinomycetes</taxon>
        <taxon>Mycobacteriales</taxon>
        <taxon>Mycobacteriaceae</taxon>
        <taxon>Mycolicibacterium</taxon>
    </lineage>
</organism>
<comment type="caution">
    <text evidence="1">The sequence shown here is derived from an EMBL/GenBank/DDBJ whole genome shotgun (WGS) entry which is preliminary data.</text>
</comment>
<evidence type="ECO:0000313" key="2">
    <source>
        <dbReference type="Proteomes" id="UP000069443"/>
    </source>
</evidence>
<protein>
    <submittedName>
        <fullName evidence="1">Uncharacterized protein</fullName>
    </submittedName>
</protein>
<sequence length="134" mass="14939">MWAIAIDLIIANTAGLHRIFWPDMLTYQFWPKVGVVARPVRGSSSVTCRLRHRGRWGRDHEFGLWAGLAANRTAESKWAVLPTSPGLLVLLTSRVLNWGVGGARFWAKTAAIWRCRARRLVSRGCLGQTSVISA</sequence>
<dbReference type="OrthoDB" id="9766798at2"/>